<evidence type="ECO:0000256" key="2">
    <source>
        <dbReference type="ARBA" id="ARBA00022803"/>
    </source>
</evidence>
<dbReference type="InterPro" id="IPR011990">
    <property type="entry name" value="TPR-like_helical_dom_sf"/>
</dbReference>
<feature type="repeat" description="TPR" evidence="3">
    <location>
        <begin position="643"/>
        <end position="676"/>
    </location>
</feature>
<organism evidence="5 6">
    <name type="scientific">Mycobacterium lehmannii</name>
    <dbReference type="NCBI Taxonomy" id="2048550"/>
    <lineage>
        <taxon>Bacteria</taxon>
        <taxon>Bacillati</taxon>
        <taxon>Actinomycetota</taxon>
        <taxon>Actinomycetes</taxon>
        <taxon>Mycobacteriales</taxon>
        <taxon>Mycobacteriaceae</taxon>
        <taxon>Mycobacterium</taxon>
    </lineage>
</organism>
<dbReference type="PANTHER" id="PTHR45641">
    <property type="entry name" value="TETRATRICOPEPTIDE REPEAT PROTEIN (AFU_ORTHOLOGUE AFUA_6G03870)"/>
    <property type="match status" value="1"/>
</dbReference>
<keyword evidence="1" id="KW-0677">Repeat</keyword>
<dbReference type="Gene3D" id="1.25.40.10">
    <property type="entry name" value="Tetratricopeptide repeat domain"/>
    <property type="match status" value="2"/>
</dbReference>
<dbReference type="PROSITE" id="PS50293">
    <property type="entry name" value="TPR_REGION"/>
    <property type="match status" value="1"/>
</dbReference>
<evidence type="ECO:0000256" key="3">
    <source>
        <dbReference type="PROSITE-ProRule" id="PRU00339"/>
    </source>
</evidence>
<feature type="repeat" description="TPR" evidence="3">
    <location>
        <begin position="684"/>
        <end position="717"/>
    </location>
</feature>
<dbReference type="Pfam" id="PF13424">
    <property type="entry name" value="TPR_12"/>
    <property type="match status" value="3"/>
</dbReference>
<keyword evidence="4" id="KW-0175">Coiled coil</keyword>
<evidence type="ECO:0000256" key="1">
    <source>
        <dbReference type="ARBA" id="ARBA00022737"/>
    </source>
</evidence>
<gene>
    <name evidence="5" type="ORF">AU192_04005</name>
</gene>
<dbReference type="PROSITE" id="PS50005">
    <property type="entry name" value="TPR"/>
    <property type="match status" value="2"/>
</dbReference>
<protein>
    <submittedName>
        <fullName evidence="5">Uncharacterized protein</fullName>
    </submittedName>
</protein>
<dbReference type="AlphaFoldDB" id="A0A124EPX1"/>
<dbReference type="RefSeq" id="WP_064395595.1">
    <property type="nucleotide sequence ID" value="NZ_LQIR01000012.1"/>
</dbReference>
<evidence type="ECO:0000313" key="6">
    <source>
        <dbReference type="Proteomes" id="UP000053707"/>
    </source>
</evidence>
<keyword evidence="6" id="KW-1185">Reference proteome</keyword>
<feature type="coiled-coil region" evidence="4">
    <location>
        <begin position="30"/>
        <end position="64"/>
    </location>
</feature>
<evidence type="ECO:0000256" key="4">
    <source>
        <dbReference type="SAM" id="Coils"/>
    </source>
</evidence>
<dbReference type="SMART" id="SM00028">
    <property type="entry name" value="TPR"/>
    <property type="match status" value="8"/>
</dbReference>
<dbReference type="PANTHER" id="PTHR45641:SF19">
    <property type="entry name" value="NEPHROCYSTIN-3"/>
    <property type="match status" value="1"/>
</dbReference>
<dbReference type="EMBL" id="LQIR01000012">
    <property type="protein sequence ID" value="KUI18007.1"/>
    <property type="molecule type" value="Genomic_DNA"/>
</dbReference>
<dbReference type="Proteomes" id="UP000053707">
    <property type="component" value="Unassembled WGS sequence"/>
</dbReference>
<keyword evidence="2 3" id="KW-0802">TPR repeat</keyword>
<comment type="caution">
    <text evidence="5">The sequence shown here is derived from an EMBL/GenBank/DDBJ whole genome shotgun (WGS) entry which is preliminary data.</text>
</comment>
<reference evidence="5 6" key="1">
    <citation type="submission" date="2016-01" db="EMBL/GenBank/DDBJ databases">
        <authorList>
            <consortium name="TB Trials Study Group"/>
            <person name="Sutton G."/>
            <person name="Brinkac L."/>
            <person name="Sanka R."/>
            <person name="Adams M."/>
            <person name="Lau E.L."/>
            <person name="Macaden R."/>
            <person name="Grewal H.M.S."/>
        </authorList>
    </citation>
    <scope>NUCLEOTIDE SEQUENCE [LARGE SCALE GENOMIC DNA]</scope>
    <source>
        <strain evidence="5 6">IS-1744</strain>
    </source>
</reference>
<proteinExistence type="predicted"/>
<evidence type="ECO:0000313" key="5">
    <source>
        <dbReference type="EMBL" id="KUI18007.1"/>
    </source>
</evidence>
<name>A0A124EPX1_9MYCO</name>
<sequence>MAMLEAPMWARLSVALAISVVATGQALYDLHTRNQEKAEALRRLQEEQAKIAATRERIIRQNLRLWPAPTIAEVDPHDLGVKRSSLADTYREPGGIIAPYVMRDVDRRAAARLRASGLLLLVGVPASGVTRTAYELARAAAPKARVLAPSTPHGLRIGLDSDVFADIPASTQAVLWLDQIDRFGGEGVTTAMLRECRSKSAGIRIIATIRSGPRYAAWTAVCADVATEFGQPVLLERIPSISERDRAAEIYHGIDFSEGIAAAFTVVAALLERKTTGNFECPHSSCPDDCAVARAVVDIAMEWRRTGITRSLSITTLSELVQQRLNQTSSPDRAHISDAIDWAATPLNEGAALLIVTPHEGEQAVVANQEVADVIAPESEGPSTLVWSAALDAALRANDSDALGQIGFRAHTSGRSEIATRVWSAIGNLDEPAARWLELAYEFSLNHRDLAGTLSPAMRLLELAKADYGSTSLEASARFLALGIVLRDMDRLEESISFLEDALAIRESRLASDDPALVPVLDSLGAAYLGLGQHVPAAALLGRALAIVEAVEGSGVAAATVLVDLGNLHAALGDAQNARKCCEAALQMLESAHGPDSYEVAAVRCNLANIHLELGSIDEAQLLYEHALTGMEAVLGPDHVDVTNSLLGLGAVWKRKGRPDLALEHLQRALRIRRRLGEESTLVADALSNLAGAYSALGDYNKALEIFHQALRIFERRFGADHPKLRIVISNIGVAYARSGRLAQARSHFELSLRLAEKYLSENDPALAIELDNLATTLLEQGHALEAKPHFVRALKVLHNRFPAGSPLTQKIVATLRALDPSLVILNNGEFITASEPHTSTN</sequence>
<dbReference type="Pfam" id="PF13374">
    <property type="entry name" value="TPR_10"/>
    <property type="match status" value="1"/>
</dbReference>
<dbReference type="InterPro" id="IPR019734">
    <property type="entry name" value="TPR_rpt"/>
</dbReference>
<accession>A0A124EPX1</accession>
<dbReference type="SUPFAM" id="SSF48452">
    <property type="entry name" value="TPR-like"/>
    <property type="match status" value="2"/>
</dbReference>